<keyword evidence="3 7" id="KW-0592">Phosphate transport</keyword>
<evidence type="ECO:0000256" key="8">
    <source>
        <dbReference type="SAM" id="MobiDB-lite"/>
    </source>
</evidence>
<evidence type="ECO:0000256" key="6">
    <source>
        <dbReference type="ARBA" id="ARBA00023136"/>
    </source>
</evidence>
<reference evidence="9" key="1">
    <citation type="submission" date="2023-06" db="EMBL/GenBank/DDBJ databases">
        <title>Genome-scale phylogeny and comparative genomics of the fungal order Sordariales.</title>
        <authorList>
            <consortium name="Lawrence Berkeley National Laboratory"/>
            <person name="Hensen N."/>
            <person name="Bonometti L."/>
            <person name="Westerberg I."/>
            <person name="Brannstrom I.O."/>
            <person name="Guillou S."/>
            <person name="Cros-Aarteil S."/>
            <person name="Calhoun S."/>
            <person name="Haridas S."/>
            <person name="Kuo A."/>
            <person name="Mondo S."/>
            <person name="Pangilinan J."/>
            <person name="Riley R."/>
            <person name="Labutti K."/>
            <person name="Andreopoulos B."/>
            <person name="Lipzen A."/>
            <person name="Chen C."/>
            <person name="Yanf M."/>
            <person name="Daum C."/>
            <person name="Ng V."/>
            <person name="Clum A."/>
            <person name="Steindorff A."/>
            <person name="Ohm R."/>
            <person name="Martin F."/>
            <person name="Silar P."/>
            <person name="Natvig D."/>
            <person name="Lalanne C."/>
            <person name="Gautier V."/>
            <person name="Ament-Velasquez S.L."/>
            <person name="Kruys A."/>
            <person name="Hutchinson M.I."/>
            <person name="Powell A.J."/>
            <person name="Barry K."/>
            <person name="Miller A.N."/>
            <person name="Grigoriev I.V."/>
            <person name="Debuchy R."/>
            <person name="Gladieux P."/>
            <person name="Thoren M.H."/>
            <person name="Johannesson H."/>
        </authorList>
    </citation>
    <scope>NUCLEOTIDE SEQUENCE</scope>
    <source>
        <strain evidence="9">SMH2532-1</strain>
    </source>
</reference>
<evidence type="ECO:0000256" key="7">
    <source>
        <dbReference type="RuleBase" id="RU363058"/>
    </source>
</evidence>
<name>A0AA40CPT8_9PEZI</name>
<evidence type="ECO:0000313" key="9">
    <source>
        <dbReference type="EMBL" id="KAK0646881.1"/>
    </source>
</evidence>
<comment type="function">
    <text evidence="7">Sodium-phosphate symporter.</text>
</comment>
<feature type="transmembrane region" description="Helical" evidence="7">
    <location>
        <begin position="541"/>
        <end position="566"/>
    </location>
</feature>
<feature type="compositionally biased region" description="Low complexity" evidence="8">
    <location>
        <begin position="326"/>
        <end position="338"/>
    </location>
</feature>
<keyword evidence="2 7" id="KW-0813">Transport</keyword>
<dbReference type="GO" id="GO:0005315">
    <property type="term" value="F:phosphate transmembrane transporter activity"/>
    <property type="evidence" value="ECO:0007669"/>
    <property type="project" value="InterPro"/>
</dbReference>
<feature type="transmembrane region" description="Helical" evidence="7">
    <location>
        <begin position="47"/>
        <end position="66"/>
    </location>
</feature>
<dbReference type="Proteomes" id="UP001174936">
    <property type="component" value="Unassembled WGS sequence"/>
</dbReference>
<proteinExistence type="inferred from homology"/>
<feature type="transmembrane region" description="Helical" evidence="7">
    <location>
        <begin position="454"/>
        <end position="473"/>
    </location>
</feature>
<dbReference type="PANTHER" id="PTHR11101">
    <property type="entry name" value="PHOSPHATE TRANSPORTER"/>
    <property type="match status" value="1"/>
</dbReference>
<dbReference type="InterPro" id="IPR001204">
    <property type="entry name" value="Phos_transporter"/>
</dbReference>
<dbReference type="PANTHER" id="PTHR11101:SF80">
    <property type="entry name" value="PHOSPHATE TRANSPORTER"/>
    <property type="match status" value="1"/>
</dbReference>
<organism evidence="9 10">
    <name type="scientific">Cercophora newfieldiana</name>
    <dbReference type="NCBI Taxonomy" id="92897"/>
    <lineage>
        <taxon>Eukaryota</taxon>
        <taxon>Fungi</taxon>
        <taxon>Dikarya</taxon>
        <taxon>Ascomycota</taxon>
        <taxon>Pezizomycotina</taxon>
        <taxon>Sordariomycetes</taxon>
        <taxon>Sordariomycetidae</taxon>
        <taxon>Sordariales</taxon>
        <taxon>Lasiosphaeriaceae</taxon>
        <taxon>Cercophora</taxon>
    </lineage>
</organism>
<feature type="transmembrane region" description="Helical" evidence="7">
    <location>
        <begin position="86"/>
        <end position="106"/>
    </location>
</feature>
<feature type="transmembrane region" description="Helical" evidence="7">
    <location>
        <begin position="6"/>
        <end position="26"/>
    </location>
</feature>
<dbReference type="PROSITE" id="PS50096">
    <property type="entry name" value="IQ"/>
    <property type="match status" value="1"/>
</dbReference>
<evidence type="ECO:0000256" key="3">
    <source>
        <dbReference type="ARBA" id="ARBA00022592"/>
    </source>
</evidence>
<keyword evidence="6 7" id="KW-0472">Membrane</keyword>
<comment type="similarity">
    <text evidence="7">Belongs to the inorganic phosphate transporter (PiT) (TC 2.A.20) family.</text>
</comment>
<keyword evidence="10" id="KW-1185">Reference proteome</keyword>
<protein>
    <recommendedName>
        <fullName evidence="7">Phosphate transporter</fullName>
    </recommendedName>
</protein>
<comment type="caution">
    <text evidence="9">The sequence shown here is derived from an EMBL/GenBank/DDBJ whole genome shotgun (WGS) entry which is preliminary data.</text>
</comment>
<feature type="transmembrane region" description="Helical" evidence="7">
    <location>
        <begin position="145"/>
        <end position="166"/>
    </location>
</feature>
<comment type="subcellular location">
    <subcellularLocation>
        <location evidence="1 7">Membrane</location>
        <topology evidence="1 7">Multi-pass membrane protein</topology>
    </subcellularLocation>
</comment>
<dbReference type="AlphaFoldDB" id="A0AA40CPT8"/>
<evidence type="ECO:0000256" key="5">
    <source>
        <dbReference type="ARBA" id="ARBA00022989"/>
    </source>
</evidence>
<accession>A0AA40CPT8</accession>
<dbReference type="GO" id="GO:0035435">
    <property type="term" value="P:phosphate ion transmembrane transport"/>
    <property type="evidence" value="ECO:0007669"/>
    <property type="project" value="TreeGrafter"/>
</dbReference>
<evidence type="ECO:0000313" key="10">
    <source>
        <dbReference type="Proteomes" id="UP001174936"/>
    </source>
</evidence>
<dbReference type="EMBL" id="JAULSV010000004">
    <property type="protein sequence ID" value="KAK0646881.1"/>
    <property type="molecule type" value="Genomic_DNA"/>
</dbReference>
<keyword evidence="5 7" id="KW-1133">Transmembrane helix</keyword>
<feature type="transmembrane region" description="Helical" evidence="7">
    <location>
        <begin position="118"/>
        <end position="139"/>
    </location>
</feature>
<gene>
    <name evidence="9" type="ORF">B0T16DRAFT_437581</name>
</gene>
<evidence type="ECO:0000256" key="2">
    <source>
        <dbReference type="ARBA" id="ARBA00022448"/>
    </source>
</evidence>
<evidence type="ECO:0000256" key="1">
    <source>
        <dbReference type="ARBA" id="ARBA00004141"/>
    </source>
</evidence>
<feature type="transmembrane region" description="Helical" evidence="7">
    <location>
        <begin position="217"/>
        <end position="242"/>
    </location>
</feature>
<dbReference type="GO" id="GO:0016020">
    <property type="term" value="C:membrane"/>
    <property type="evidence" value="ECO:0007669"/>
    <property type="project" value="UniProtKB-SubCell"/>
</dbReference>
<evidence type="ECO:0000256" key="4">
    <source>
        <dbReference type="ARBA" id="ARBA00022692"/>
    </source>
</evidence>
<keyword evidence="4 7" id="KW-0812">Transmembrane</keyword>
<feature type="transmembrane region" description="Helical" evidence="7">
    <location>
        <begin position="187"/>
        <end position="205"/>
    </location>
</feature>
<sequence>MYLYVYNYVFALGILFAFFDAWNIGANDVANSFATSVSSRSLTLRQAVAIATVMEMAGAIGAGARVAETIRTKIINPDLFKEDPAVLMLGMVCALVGSSTYVFIATKVGLPVSTTHSIMGGVIGMGVATVGASRVSWGWNGVSTVFVAWVTAPGIAGCFGAIIFLITKYGVMRRRNPVKWSFVSVPIYFVITSALLAMLIIWKGISGIIDKMTDAEVIGSILGVGFGVGFLVVIFFLPYLWVKVVRGDWRLKYYHIPLGPLLLLWRRHEPIPPQPEGLVTIQDYYRGHLTREELEAAAIAARDDRNAAADDVEAAAHSPTGDAQAKPKFPNKTTTATPTPTPICGPRPDGPWHSLPVIWWVANKAFWNGIDKDVVSAQKSHSVLSGDVEKMHARAAHYDNKAEYMYSFLQVMTASAASFTHGANDVSNAVGPFATIYYVWSHGAIGEKSSPVPVWILAFGGGSIALGLLMYGYNIMRNLGNRITLHSPSRGFSMELGAAVTVIMATRLKIPISTTQCIAGSTVAVGLCNGDWRSVNWRMVLWIYMGWIITLPVTALISGILMGLIINAPQFGHSVHV</sequence>
<feature type="region of interest" description="Disordered" evidence="8">
    <location>
        <begin position="309"/>
        <end position="348"/>
    </location>
</feature>
<dbReference type="Pfam" id="PF01384">
    <property type="entry name" value="PHO4"/>
    <property type="match status" value="1"/>
</dbReference>
<feature type="compositionally biased region" description="Pro residues" evidence="8">
    <location>
        <begin position="339"/>
        <end position="348"/>
    </location>
</feature>